<dbReference type="HOGENOM" id="CLU_2931560_0_0_9"/>
<dbReference type="Proteomes" id="UP000001258">
    <property type="component" value="Chromosome"/>
</dbReference>
<organism evidence="1 2">
    <name type="scientific">Halalkalibacterium halodurans (strain ATCC BAA-125 / DSM 18197 / FERM 7344 / JCM 9153 / C-125)</name>
    <name type="common">Bacillus halodurans</name>
    <dbReference type="NCBI Taxonomy" id="272558"/>
    <lineage>
        <taxon>Bacteria</taxon>
        <taxon>Bacillati</taxon>
        <taxon>Bacillota</taxon>
        <taxon>Bacilli</taxon>
        <taxon>Bacillales</taxon>
        <taxon>Bacillaceae</taxon>
        <taxon>Halalkalibacterium (ex Joshi et al. 2022)</taxon>
    </lineage>
</organism>
<evidence type="ECO:0000313" key="1">
    <source>
        <dbReference type="EMBL" id="BAB05023.1"/>
    </source>
</evidence>
<dbReference type="EMBL" id="BA000004">
    <property type="protein sequence ID" value="BAB05023.1"/>
    <property type="molecule type" value="Genomic_DNA"/>
</dbReference>
<gene>
    <name evidence="1" type="ordered locus">BH1304</name>
</gene>
<accession>Q9KDB0</accession>
<proteinExistence type="predicted"/>
<dbReference type="PIR" id="H83812">
    <property type="entry name" value="H83812"/>
</dbReference>
<dbReference type="STRING" id="272558.gene:10727198"/>
<evidence type="ECO:0000313" key="2">
    <source>
        <dbReference type="Proteomes" id="UP000001258"/>
    </source>
</evidence>
<dbReference type="RefSeq" id="WP_010897471.1">
    <property type="nucleotide sequence ID" value="NC_002570.2"/>
</dbReference>
<sequence length="60" mass="6930">MPILTVHNRNIDAIPFEEITDARLFATDEQAIIKKEDSHLFYVVDQVDGKWAAAYGFELY</sequence>
<dbReference type="KEGG" id="bha:BH1304"/>
<name>Q9KDB0_HALH5</name>
<keyword evidence="2" id="KW-1185">Reference proteome</keyword>
<dbReference type="AlphaFoldDB" id="Q9KDB0"/>
<protein>
    <submittedName>
        <fullName evidence="1">BH1304 protein</fullName>
    </submittedName>
</protein>
<reference evidence="1 2" key="1">
    <citation type="journal article" date="2000" name="Nucleic Acids Res.">
        <title>Complete genome sequence of the alkaliphilic bacterium Bacillus halodurans and genomic sequence comparison with Bacillus subtilis.</title>
        <authorList>
            <person name="Takami H."/>
            <person name="Nakasone K."/>
            <person name="Takaki Y."/>
            <person name="Maeno G."/>
            <person name="Sasaki R."/>
            <person name="Masui N."/>
            <person name="Fuji F."/>
            <person name="Hirama C."/>
            <person name="Nakamura Y."/>
            <person name="Ogasawara N."/>
            <person name="Kuhara S."/>
            <person name="Horikoshi K."/>
        </authorList>
    </citation>
    <scope>NUCLEOTIDE SEQUENCE [LARGE SCALE GENOMIC DNA]</scope>
    <source>
        <strain evidence="2">ATCC BAA-125 / DSM 18197 / FERM 7344 / JCM 9153 / C-125</strain>
    </source>
</reference>